<evidence type="ECO:0008006" key="5">
    <source>
        <dbReference type="Google" id="ProtNLM"/>
    </source>
</evidence>
<feature type="signal peptide" evidence="2">
    <location>
        <begin position="1"/>
        <end position="35"/>
    </location>
</feature>
<proteinExistence type="predicted"/>
<gene>
    <name evidence="3" type="ORF">RND15_23555</name>
</gene>
<keyword evidence="4" id="KW-1185">Reference proteome</keyword>
<feature type="compositionally biased region" description="Basic and acidic residues" evidence="1">
    <location>
        <begin position="122"/>
        <end position="131"/>
    </location>
</feature>
<sequence>MRYAWSRTTGRRGTAIASSAAALCLGALLSGCAGGDDGYLAAEAAGPDAPRATSAPPRGDVELVPLDGNGNGNGNSDGTGKGSGRDGKRRPSGAGGTGAPSAPGASTRPDGSAATPTPGESPGRDGDRADSPSDGASDGSGSGGSGTPGSSSGPTDPGGSGGGSAPPQSTPGSPSTPSGPAELTLGELVRTAADDRWCEKVTVEFRNTGGAPLTSGTITFATHIIDALGIDWATIESKRDLPVPIGAGEKKEKTWEVCVDDWRVPLGMHIETRTASATWPGGQAESPPEDQATDETGDRSGG</sequence>
<feature type="compositionally biased region" description="Low complexity" evidence="1">
    <location>
        <begin position="165"/>
        <end position="181"/>
    </location>
</feature>
<organism evidence="3 4">
    <name type="scientific">Streptomyces lonegramiae</name>
    <dbReference type="NCBI Taxonomy" id="3075524"/>
    <lineage>
        <taxon>Bacteria</taxon>
        <taxon>Bacillati</taxon>
        <taxon>Actinomycetota</taxon>
        <taxon>Actinomycetes</taxon>
        <taxon>Kitasatosporales</taxon>
        <taxon>Streptomycetaceae</taxon>
        <taxon>Streptomyces</taxon>
    </lineage>
</organism>
<evidence type="ECO:0000256" key="2">
    <source>
        <dbReference type="SAM" id="SignalP"/>
    </source>
</evidence>
<feature type="compositionally biased region" description="Gly residues" evidence="1">
    <location>
        <begin position="138"/>
        <end position="147"/>
    </location>
</feature>
<feature type="compositionally biased region" description="Gly residues" evidence="1">
    <location>
        <begin position="69"/>
        <end position="82"/>
    </location>
</feature>
<feature type="chain" id="PRO_5045291972" description="Secreted protein" evidence="2">
    <location>
        <begin position="36"/>
        <end position="302"/>
    </location>
</feature>
<reference evidence="3" key="1">
    <citation type="submission" date="2024-05" db="EMBL/GenBank/DDBJ databases">
        <title>30 novel species of actinomycetes from the DSMZ collection.</title>
        <authorList>
            <person name="Nouioui I."/>
        </authorList>
    </citation>
    <scope>NUCLEOTIDE SEQUENCE</scope>
    <source>
        <strain evidence="3">DSM 41529</strain>
    </source>
</reference>
<evidence type="ECO:0000313" key="3">
    <source>
        <dbReference type="EMBL" id="MDT0545664.1"/>
    </source>
</evidence>
<dbReference type="Proteomes" id="UP001180754">
    <property type="component" value="Unassembled WGS sequence"/>
</dbReference>
<accession>A0ABU2XI99</accession>
<dbReference type="EMBL" id="JAVRFD010000011">
    <property type="protein sequence ID" value="MDT0545664.1"/>
    <property type="molecule type" value="Genomic_DNA"/>
</dbReference>
<protein>
    <recommendedName>
        <fullName evidence="5">Secreted protein</fullName>
    </recommendedName>
</protein>
<name>A0ABU2XI99_9ACTN</name>
<dbReference type="RefSeq" id="WP_311726145.1">
    <property type="nucleotide sequence ID" value="NZ_JAVRFD010000011.1"/>
</dbReference>
<evidence type="ECO:0000256" key="1">
    <source>
        <dbReference type="SAM" id="MobiDB-lite"/>
    </source>
</evidence>
<feature type="region of interest" description="Disordered" evidence="1">
    <location>
        <begin position="273"/>
        <end position="302"/>
    </location>
</feature>
<evidence type="ECO:0000313" key="4">
    <source>
        <dbReference type="Proteomes" id="UP001180754"/>
    </source>
</evidence>
<feature type="region of interest" description="Disordered" evidence="1">
    <location>
        <begin position="36"/>
        <end position="182"/>
    </location>
</feature>
<comment type="caution">
    <text evidence="3">The sequence shown here is derived from an EMBL/GenBank/DDBJ whole genome shotgun (WGS) entry which is preliminary data.</text>
</comment>
<feature type="compositionally biased region" description="Low complexity" evidence="1">
    <location>
        <begin position="41"/>
        <end position="52"/>
    </location>
</feature>
<dbReference type="PROSITE" id="PS51257">
    <property type="entry name" value="PROKAR_LIPOPROTEIN"/>
    <property type="match status" value="1"/>
</dbReference>
<keyword evidence="2" id="KW-0732">Signal</keyword>